<protein>
    <submittedName>
        <fullName evidence="2">Uncharacterized protein</fullName>
    </submittedName>
</protein>
<feature type="compositionally biased region" description="Low complexity" evidence="1">
    <location>
        <begin position="1"/>
        <end position="19"/>
    </location>
</feature>
<sequence length="92" mass="9945">MNKLTSSSSPRRVAVPVLVKDGKPCSGGSNNGNQTSTTTTSSDTSRTQQSPACQPQQQSQCMANNSLAMAYRQQGNYQQQCGTYLPLQTRAW</sequence>
<keyword evidence="3" id="KW-1185">Reference proteome</keyword>
<evidence type="ECO:0000313" key="2">
    <source>
        <dbReference type="EMBL" id="KAJ8971553.1"/>
    </source>
</evidence>
<evidence type="ECO:0000313" key="3">
    <source>
        <dbReference type="Proteomes" id="UP001162156"/>
    </source>
</evidence>
<accession>A0AAV8ZU70</accession>
<dbReference type="AlphaFoldDB" id="A0AAV8ZU70"/>
<dbReference type="Proteomes" id="UP001162156">
    <property type="component" value="Unassembled WGS sequence"/>
</dbReference>
<feature type="compositionally biased region" description="Low complexity" evidence="1">
    <location>
        <begin position="26"/>
        <end position="59"/>
    </location>
</feature>
<name>A0AAV8ZU70_9CUCU</name>
<evidence type="ECO:0000256" key="1">
    <source>
        <dbReference type="SAM" id="MobiDB-lite"/>
    </source>
</evidence>
<proteinExistence type="predicted"/>
<reference evidence="2" key="1">
    <citation type="journal article" date="2023" name="Insect Mol. Biol.">
        <title>Genome sequencing provides insights into the evolution of gene families encoding plant cell wall-degrading enzymes in longhorned beetles.</title>
        <authorList>
            <person name="Shin N.R."/>
            <person name="Okamura Y."/>
            <person name="Kirsch R."/>
            <person name="Pauchet Y."/>
        </authorList>
    </citation>
    <scope>NUCLEOTIDE SEQUENCE</scope>
    <source>
        <strain evidence="2">RBIC_L_NR</strain>
    </source>
</reference>
<dbReference type="EMBL" id="JANEYF010000193">
    <property type="protein sequence ID" value="KAJ8971553.1"/>
    <property type="molecule type" value="Genomic_DNA"/>
</dbReference>
<feature type="region of interest" description="Disordered" evidence="1">
    <location>
        <begin position="1"/>
        <end position="59"/>
    </location>
</feature>
<organism evidence="2 3">
    <name type="scientific">Rhamnusium bicolor</name>
    <dbReference type="NCBI Taxonomy" id="1586634"/>
    <lineage>
        <taxon>Eukaryota</taxon>
        <taxon>Metazoa</taxon>
        <taxon>Ecdysozoa</taxon>
        <taxon>Arthropoda</taxon>
        <taxon>Hexapoda</taxon>
        <taxon>Insecta</taxon>
        <taxon>Pterygota</taxon>
        <taxon>Neoptera</taxon>
        <taxon>Endopterygota</taxon>
        <taxon>Coleoptera</taxon>
        <taxon>Polyphaga</taxon>
        <taxon>Cucujiformia</taxon>
        <taxon>Chrysomeloidea</taxon>
        <taxon>Cerambycidae</taxon>
        <taxon>Lepturinae</taxon>
        <taxon>Rhagiini</taxon>
        <taxon>Rhamnusium</taxon>
    </lineage>
</organism>
<gene>
    <name evidence="2" type="ORF">NQ314_000648</name>
</gene>
<comment type="caution">
    <text evidence="2">The sequence shown here is derived from an EMBL/GenBank/DDBJ whole genome shotgun (WGS) entry which is preliminary data.</text>
</comment>